<comment type="caution">
    <text evidence="1">The sequence shown here is derived from an EMBL/GenBank/DDBJ whole genome shotgun (WGS) entry which is preliminary data.</text>
</comment>
<dbReference type="AlphaFoldDB" id="A0A498JEZ7"/>
<reference evidence="1 2" key="1">
    <citation type="submission" date="2018-10" db="EMBL/GenBank/DDBJ databases">
        <title>A high-quality apple genome assembly.</title>
        <authorList>
            <person name="Hu J."/>
        </authorList>
    </citation>
    <scope>NUCLEOTIDE SEQUENCE [LARGE SCALE GENOMIC DNA]</scope>
    <source>
        <strain evidence="2">cv. HFTH1</strain>
        <tissue evidence="1">Young leaf</tissue>
    </source>
</reference>
<sequence>MKPGHQLSYKTALIPHPSSHYSHTSTGFLPVEDSSDVSNIRFHFSLTQSLSSALQPPRKPFHPLIYLKSNSAQPVTSPPPHGSSTVVSLQRWTLPSRHKAIATTGVSDSLTLVKVRRNWALLLCFCSFYARVLFTNRWRFATFTILAKLHFLLHIAFQNNYFL</sequence>
<organism evidence="1 2">
    <name type="scientific">Malus domestica</name>
    <name type="common">Apple</name>
    <name type="synonym">Pyrus malus</name>
    <dbReference type="NCBI Taxonomy" id="3750"/>
    <lineage>
        <taxon>Eukaryota</taxon>
        <taxon>Viridiplantae</taxon>
        <taxon>Streptophyta</taxon>
        <taxon>Embryophyta</taxon>
        <taxon>Tracheophyta</taxon>
        <taxon>Spermatophyta</taxon>
        <taxon>Magnoliopsida</taxon>
        <taxon>eudicotyledons</taxon>
        <taxon>Gunneridae</taxon>
        <taxon>Pentapetalae</taxon>
        <taxon>rosids</taxon>
        <taxon>fabids</taxon>
        <taxon>Rosales</taxon>
        <taxon>Rosaceae</taxon>
        <taxon>Amygdaloideae</taxon>
        <taxon>Maleae</taxon>
        <taxon>Malus</taxon>
    </lineage>
</organism>
<gene>
    <name evidence="1" type="ORF">DVH24_023932</name>
</gene>
<evidence type="ECO:0000313" key="1">
    <source>
        <dbReference type="EMBL" id="RXH94248.1"/>
    </source>
</evidence>
<proteinExistence type="predicted"/>
<dbReference type="EMBL" id="RDQH01000333">
    <property type="protein sequence ID" value="RXH94248.1"/>
    <property type="molecule type" value="Genomic_DNA"/>
</dbReference>
<evidence type="ECO:0000313" key="2">
    <source>
        <dbReference type="Proteomes" id="UP000290289"/>
    </source>
</evidence>
<dbReference type="Proteomes" id="UP000290289">
    <property type="component" value="Chromosome 7"/>
</dbReference>
<accession>A0A498JEZ7</accession>
<keyword evidence="2" id="KW-1185">Reference proteome</keyword>
<protein>
    <submittedName>
        <fullName evidence="1">Uncharacterized protein</fullName>
    </submittedName>
</protein>
<name>A0A498JEZ7_MALDO</name>